<dbReference type="InterPro" id="IPR025883">
    <property type="entry name" value="Cadherin-like_domain"/>
</dbReference>
<gene>
    <name evidence="4" type="ORF">OSTLU_93102</name>
</gene>
<dbReference type="InterPro" id="IPR014756">
    <property type="entry name" value="Ig_E-set"/>
</dbReference>
<dbReference type="EMBL" id="CP000588">
    <property type="protein sequence ID" value="ABO97568.1"/>
    <property type="molecule type" value="Genomic_DNA"/>
</dbReference>
<name>A4S0Z6_OSTLU</name>
<dbReference type="Pfam" id="PF07699">
    <property type="entry name" value="Ephrin_rec_like"/>
    <property type="match status" value="1"/>
</dbReference>
<dbReference type="OrthoDB" id="413581at2759"/>
<evidence type="ECO:0000259" key="3">
    <source>
        <dbReference type="SMART" id="SM00429"/>
    </source>
</evidence>
<dbReference type="PANTHER" id="PTHR46967:SF2">
    <property type="entry name" value="SUSHI, VON WILLEBRAND FACTOR TYPE A, EGF AND PENTRAXIN DOMAIN-CONTAINING PROTEIN 1-LIKE"/>
    <property type="match status" value="1"/>
</dbReference>
<dbReference type="SUPFAM" id="SSF81296">
    <property type="entry name" value="E set domains"/>
    <property type="match status" value="1"/>
</dbReference>
<dbReference type="GeneID" id="5003302"/>
<dbReference type="KEGG" id="olu:OSTLU_93102"/>
<feature type="compositionally biased region" description="Pro residues" evidence="1">
    <location>
        <begin position="883"/>
        <end position="930"/>
    </location>
</feature>
<accession>A4S0Z6</accession>
<dbReference type="Pfam" id="PF12733">
    <property type="entry name" value="Cadherin-like"/>
    <property type="match status" value="1"/>
</dbReference>
<dbReference type="HOGENOM" id="CLU_260955_0_0_1"/>
<dbReference type="InterPro" id="IPR038081">
    <property type="entry name" value="CalX-like_sf"/>
</dbReference>
<dbReference type="Gene3D" id="2.10.50.10">
    <property type="entry name" value="Tumor Necrosis Factor Receptor, subunit A, domain 2"/>
    <property type="match status" value="2"/>
</dbReference>
<feature type="domain" description="IPT/TIG" evidence="3">
    <location>
        <begin position="232"/>
        <end position="319"/>
    </location>
</feature>
<evidence type="ECO:0000256" key="1">
    <source>
        <dbReference type="SAM" id="MobiDB-lite"/>
    </source>
</evidence>
<dbReference type="eggNOG" id="ENOG502SBM5">
    <property type="taxonomic scope" value="Eukaryota"/>
</dbReference>
<dbReference type="Pfam" id="PF01833">
    <property type="entry name" value="TIG"/>
    <property type="match status" value="1"/>
</dbReference>
<dbReference type="InterPro" id="IPR013783">
    <property type="entry name" value="Ig-like_fold"/>
</dbReference>
<dbReference type="Gramene" id="ABO97568">
    <property type="protein sequence ID" value="ABO97568"/>
    <property type="gene ID" value="OSTLU_93102"/>
</dbReference>
<evidence type="ECO:0000256" key="2">
    <source>
        <dbReference type="SAM" id="Phobius"/>
    </source>
</evidence>
<dbReference type="OMA" id="IQMREQS"/>
<keyword evidence="2" id="KW-0812">Transmembrane</keyword>
<dbReference type="SUPFAM" id="SSF57184">
    <property type="entry name" value="Growth factor receptor domain"/>
    <property type="match status" value="1"/>
</dbReference>
<dbReference type="PANTHER" id="PTHR46967">
    <property type="entry name" value="INSULIN-LIKE GROWTH FACTOR BINDING PROTEIN,N-TERMINAL"/>
    <property type="match status" value="1"/>
</dbReference>
<feature type="compositionally biased region" description="Pro residues" evidence="1">
    <location>
        <begin position="738"/>
        <end position="757"/>
    </location>
</feature>
<feature type="region of interest" description="Disordered" evidence="1">
    <location>
        <begin position="880"/>
        <end position="934"/>
    </location>
</feature>
<keyword evidence="5" id="KW-1185">Reference proteome</keyword>
<evidence type="ECO:0000313" key="4">
    <source>
        <dbReference type="EMBL" id="ABO97568.1"/>
    </source>
</evidence>
<feature type="region of interest" description="Disordered" evidence="1">
    <location>
        <begin position="1"/>
        <end position="38"/>
    </location>
</feature>
<dbReference type="Gene3D" id="2.60.40.10">
    <property type="entry name" value="Immunoglobulins"/>
    <property type="match status" value="1"/>
</dbReference>
<protein>
    <recommendedName>
        <fullName evidence="3">IPT/TIG domain-containing protein</fullName>
    </recommendedName>
</protein>
<feature type="region of interest" description="Disordered" evidence="1">
    <location>
        <begin position="725"/>
        <end position="758"/>
    </location>
</feature>
<dbReference type="SUPFAM" id="SSF141072">
    <property type="entry name" value="CalX-like"/>
    <property type="match status" value="1"/>
</dbReference>
<dbReference type="SMART" id="SM00429">
    <property type="entry name" value="IPT"/>
    <property type="match status" value="1"/>
</dbReference>
<organism evidence="4 5">
    <name type="scientific">Ostreococcus lucimarinus (strain CCE9901)</name>
    <dbReference type="NCBI Taxonomy" id="436017"/>
    <lineage>
        <taxon>Eukaryota</taxon>
        <taxon>Viridiplantae</taxon>
        <taxon>Chlorophyta</taxon>
        <taxon>Mamiellophyceae</taxon>
        <taxon>Mamiellales</taxon>
        <taxon>Bathycoccaceae</taxon>
        <taxon>Ostreococcus</taxon>
    </lineage>
</organism>
<sequence length="1360" mass="143732">MRARVVGDAATRNRRATRAEAAESSPTMRRANRRRRRDGATTALTLTLTLALLDAATAMTMRVRGTLETLTRACATSESASFEFTRRDGGATTRCVFAPYDVVREAERASANATAMKAIFVERDANAEIFAQNMVGIDDDGVAAALAANASASADYERAKAVNASAHAAVEAALAIADSGTATQVSASGSEATYGCSIPAGAGGVYAVVAAADPAGGVTDVTKPDSSKTIRRTSLRDYSPKSGPSTGGTVVTFSGDGFNDVAGSTMNCSISDGNSVVVQRATHLPDGTVTCEMPAQSGVIDVKLVYPDSCYETAQFLYYQNPEVLLVIPRHAPRFGRNNFSAYATNTYYASQYGPGGSDATHAGKVNVTCALGMGTSSNQTASAIAVVPGVVSASGQAITCMVPDITIPMGTHDVRVSYNGQQYMLPNLVLTDPSKVSIVARGPVLRTKHYYSTAQNGNEDARVIAVPVELEGVNRRLVSVGVNVTYGGISQMPGTSGDQALVQVTHASARDNATDARGDYDFSVSPTTLHWMAGESGENFVYVRIRNDRVHENALEALTLTLVDAMNADIETDFKNKSAVVTIADDDPAPLFGVRARNVAFPPLYRYSQETVKIPIDIIGGGNFALPAVIDYEIVTSGAASSAVAGVHYAAATGRLTWMPGDYGKTQHAEVVLDWSNIPSEASLRLHVNLTAVSESRVAAIPSSFVESEDAALFIFGVPPGSCPPGTRRTDPTTYVAPPPVPQALSPPPPSPPPPSVSVDSAILSLSVVANTTVAMSSVFPYVPDGIAIQPAFDPTRHTYTATVPHGVTGVQVFYQFRQSTTSITTTLSARRRLLAASLVNMKYFTLNQGDNVIRLITTSPNGQSSETYRLTIERLAMVANPPSPPPPPPTPPSPPPPPPWTHPSPPPPEGALQAPPAPPAPPAPTPRPTEPRDNATCTYCSAGSFASDMNSLQCQLCPPGSASPSVLTKACVQCPQGMYMAESGATQCLQCPRDAFANVTGARLCTPCPRQATTSTAGSTMCNVSTAPVDRAHPDVFYVDVVFGVSFHQAGGSLANMAANIGVDADANSAFVRAMEIDVATKFNVTRGSIRLDVAQPGATASTPAGRRRLLQSGSSVSVTCSASQNCIRAVVVTVTMQATEMLRFGVVRDYETTKAAIDATRAQAAAILLTLRSDPVAFFSTTTAGIGGVVQGQLYEDPSGSLIVEKEPTPPRGVPNVFGDVNVALIVVSCICAMFAAFVAYTLLRRTRARRMLTKIENEVIESEKRRVGVRKVKDSSKVTATVNKATWKKVLAQKDAPDDAEKGQVKKQIQMREQSQITLAHVSRFKQSRESSAIEKMWQARNERAAIGVGIQRVKR</sequence>
<reference evidence="4 5" key="1">
    <citation type="journal article" date="2007" name="Proc. Natl. Acad. Sci. U.S.A.">
        <title>The tiny eukaryote Ostreococcus provides genomic insights into the paradox of plankton speciation.</title>
        <authorList>
            <person name="Palenik B."/>
            <person name="Grimwood J."/>
            <person name="Aerts A."/>
            <person name="Rouze P."/>
            <person name="Salamov A."/>
            <person name="Putnam N."/>
            <person name="Dupont C."/>
            <person name="Jorgensen R."/>
            <person name="Derelle E."/>
            <person name="Rombauts S."/>
            <person name="Zhou K."/>
            <person name="Otillar R."/>
            <person name="Merchant S.S."/>
            <person name="Podell S."/>
            <person name="Gaasterland T."/>
            <person name="Napoli C."/>
            <person name="Gendler K."/>
            <person name="Manuell A."/>
            <person name="Tai V."/>
            <person name="Vallon O."/>
            <person name="Piganeau G."/>
            <person name="Jancek S."/>
            <person name="Heijde M."/>
            <person name="Jabbari K."/>
            <person name="Bowler C."/>
            <person name="Lohr M."/>
            <person name="Robbens S."/>
            <person name="Werner G."/>
            <person name="Dubchak I."/>
            <person name="Pazour G.J."/>
            <person name="Ren Q."/>
            <person name="Paulsen I."/>
            <person name="Delwiche C."/>
            <person name="Schmutz J."/>
            <person name="Rokhsar D."/>
            <person name="Van de Peer Y."/>
            <person name="Moreau H."/>
            <person name="Grigoriev I.V."/>
        </authorList>
    </citation>
    <scope>NUCLEOTIDE SEQUENCE [LARGE SCALE GENOMIC DNA]</scope>
    <source>
        <strain evidence="4 5">CCE9901</strain>
    </source>
</reference>
<keyword evidence="2" id="KW-1133">Transmembrane helix</keyword>
<feature type="transmembrane region" description="Helical" evidence="2">
    <location>
        <begin position="1226"/>
        <end position="1247"/>
    </location>
</feature>
<keyword evidence="2" id="KW-0472">Membrane</keyword>
<dbReference type="InterPro" id="IPR009030">
    <property type="entry name" value="Growth_fac_rcpt_cys_sf"/>
</dbReference>
<dbReference type="Gene3D" id="2.60.40.2030">
    <property type="match status" value="1"/>
</dbReference>
<dbReference type="SMART" id="SM01411">
    <property type="entry name" value="Ephrin_rec_like"/>
    <property type="match status" value="2"/>
</dbReference>
<dbReference type="InterPro" id="IPR002909">
    <property type="entry name" value="IPT_dom"/>
</dbReference>
<dbReference type="CDD" id="cd00102">
    <property type="entry name" value="IPT"/>
    <property type="match status" value="1"/>
</dbReference>
<dbReference type="RefSeq" id="XP_001419275.1">
    <property type="nucleotide sequence ID" value="XM_001419238.1"/>
</dbReference>
<proteinExistence type="predicted"/>
<dbReference type="InterPro" id="IPR011641">
    <property type="entry name" value="Tyr-kin_ephrin_A/B_rcpt-like"/>
</dbReference>
<evidence type="ECO:0000313" key="5">
    <source>
        <dbReference type="Proteomes" id="UP000001568"/>
    </source>
</evidence>
<dbReference type="Proteomes" id="UP000001568">
    <property type="component" value="Chromosome 8"/>
</dbReference>